<sequence length="40" mass="4583">MVCGESSLGYTSPRFLEEAEELWFAGNRRSDTLILFPQMT</sequence>
<organism evidence="1 2">
    <name type="scientific">Thermogutta terrifontis</name>
    <dbReference type="NCBI Taxonomy" id="1331910"/>
    <lineage>
        <taxon>Bacteria</taxon>
        <taxon>Pseudomonadati</taxon>
        <taxon>Planctomycetota</taxon>
        <taxon>Planctomycetia</taxon>
        <taxon>Pirellulales</taxon>
        <taxon>Thermoguttaceae</taxon>
        <taxon>Thermogutta</taxon>
    </lineage>
</organism>
<accession>A0A286RH71</accession>
<evidence type="ECO:0000313" key="2">
    <source>
        <dbReference type="Proteomes" id="UP000215086"/>
    </source>
</evidence>
<protein>
    <submittedName>
        <fullName evidence="1">Uncharacterized protein</fullName>
    </submittedName>
</protein>
<proteinExistence type="predicted"/>
<reference evidence="1 2" key="1">
    <citation type="journal article" name="Front. Microbiol.">
        <title>Sugar Metabolism of the First Thermophilic Planctomycete Thermogutta terrifontis: Comparative Genomic and Transcriptomic Approaches.</title>
        <authorList>
            <person name="Elcheninov A.G."/>
            <person name="Menzel P."/>
            <person name="Gudbergsdottir S.R."/>
            <person name="Slesarev A.I."/>
            <person name="Kadnikov V.V."/>
            <person name="Krogh A."/>
            <person name="Bonch-Osmolovskaya E.A."/>
            <person name="Peng X."/>
            <person name="Kublanov I.V."/>
        </authorList>
    </citation>
    <scope>NUCLEOTIDE SEQUENCE [LARGE SCALE GENOMIC DNA]</scope>
    <source>
        <strain evidence="1 2">R1</strain>
    </source>
</reference>
<dbReference type="EMBL" id="CP018477">
    <property type="protein sequence ID" value="ASV75309.1"/>
    <property type="molecule type" value="Genomic_DNA"/>
</dbReference>
<dbReference type="KEGG" id="ttf:THTE_2707"/>
<dbReference type="Proteomes" id="UP000215086">
    <property type="component" value="Chromosome"/>
</dbReference>
<evidence type="ECO:0000313" key="1">
    <source>
        <dbReference type="EMBL" id="ASV75309.1"/>
    </source>
</evidence>
<gene>
    <name evidence="1" type="ORF">THTE_2707</name>
</gene>
<keyword evidence="2" id="KW-1185">Reference proteome</keyword>
<dbReference type="AlphaFoldDB" id="A0A286RH71"/>
<name>A0A286RH71_9BACT</name>